<evidence type="ECO:0000256" key="2">
    <source>
        <dbReference type="ARBA" id="ARBA00022737"/>
    </source>
</evidence>
<dbReference type="InterPro" id="IPR036034">
    <property type="entry name" value="PDZ_sf"/>
</dbReference>
<dbReference type="Gene3D" id="2.30.42.10">
    <property type="match status" value="1"/>
</dbReference>
<comment type="caution">
    <text evidence="5">The sequence shown here is derived from an EMBL/GenBank/DDBJ whole genome shotgun (WGS) entry which is preliminary data.</text>
</comment>
<gene>
    <name evidence="5" type="primary">Dfnb31_1</name>
    <name evidence="5" type="ORF">E2C01_078590</name>
</gene>
<dbReference type="GO" id="GO:0002142">
    <property type="term" value="C:stereocilia ankle link complex"/>
    <property type="evidence" value="ECO:0007669"/>
    <property type="project" value="TreeGrafter"/>
</dbReference>
<dbReference type="InterPro" id="IPR001478">
    <property type="entry name" value="PDZ"/>
</dbReference>
<protein>
    <submittedName>
        <fullName evidence="5">Whirlin</fullName>
    </submittedName>
</protein>
<evidence type="ECO:0000256" key="3">
    <source>
        <dbReference type="ARBA" id="ARBA00023273"/>
    </source>
</evidence>
<evidence type="ECO:0000313" key="6">
    <source>
        <dbReference type="Proteomes" id="UP000324222"/>
    </source>
</evidence>
<evidence type="ECO:0000259" key="4">
    <source>
        <dbReference type="Pfam" id="PF00595"/>
    </source>
</evidence>
<dbReference type="EMBL" id="VSRR010063762">
    <property type="protein sequence ID" value="MPC83870.1"/>
    <property type="molecule type" value="Genomic_DNA"/>
</dbReference>
<dbReference type="PANTHER" id="PTHR23116">
    <property type="entry name" value="PDZ DOMAIN CONTAINING WHIRLIN AND HARMONIN-RELATED"/>
    <property type="match status" value="1"/>
</dbReference>
<comment type="subcellular location">
    <subcellularLocation>
        <location evidence="1">Cell projection</location>
    </subcellularLocation>
</comment>
<keyword evidence="2" id="KW-0677">Repeat</keyword>
<dbReference type="SUPFAM" id="SSF50156">
    <property type="entry name" value="PDZ domain-like"/>
    <property type="match status" value="1"/>
</dbReference>
<dbReference type="GO" id="GO:0005886">
    <property type="term" value="C:plasma membrane"/>
    <property type="evidence" value="ECO:0007669"/>
    <property type="project" value="TreeGrafter"/>
</dbReference>
<keyword evidence="6" id="KW-1185">Reference proteome</keyword>
<dbReference type="Pfam" id="PF00595">
    <property type="entry name" value="PDZ"/>
    <property type="match status" value="1"/>
</dbReference>
<evidence type="ECO:0000313" key="5">
    <source>
        <dbReference type="EMBL" id="MPC83870.1"/>
    </source>
</evidence>
<dbReference type="InterPro" id="IPR051844">
    <property type="entry name" value="USH2_Complex_Protein"/>
</dbReference>
<evidence type="ECO:0000256" key="1">
    <source>
        <dbReference type="ARBA" id="ARBA00004316"/>
    </source>
</evidence>
<accession>A0A5B7IHB3</accession>
<dbReference type="PANTHER" id="PTHR23116:SF29">
    <property type="entry name" value="PDZ DOMAIN-CONTAINING PROTEIN 7"/>
    <property type="match status" value="1"/>
</dbReference>
<proteinExistence type="predicted"/>
<dbReference type="GO" id="GO:0005929">
    <property type="term" value="C:cilium"/>
    <property type="evidence" value="ECO:0007669"/>
    <property type="project" value="TreeGrafter"/>
</dbReference>
<dbReference type="OrthoDB" id="10029564at2759"/>
<keyword evidence="3" id="KW-0966">Cell projection</keyword>
<feature type="domain" description="PDZ" evidence="4">
    <location>
        <begin position="67"/>
        <end position="100"/>
    </location>
</feature>
<sequence length="127" mass="14632">MHQRNKNGKNSEKANLRKKIEVESRRNCLYNSLNPLPCVPSSLSNHLILPHHTYYQPSNQPVSRSPQVGDQILEVNSESFLAVTHDTAVNILKYSRRLQLCVRRVGRIPHSCTTYDRRSWPPSAKKE</sequence>
<reference evidence="5 6" key="1">
    <citation type="submission" date="2019-05" db="EMBL/GenBank/DDBJ databases">
        <title>Another draft genome of Portunus trituberculatus and its Hox gene families provides insights of decapod evolution.</title>
        <authorList>
            <person name="Jeong J.-H."/>
            <person name="Song I."/>
            <person name="Kim S."/>
            <person name="Choi T."/>
            <person name="Kim D."/>
            <person name="Ryu S."/>
            <person name="Kim W."/>
        </authorList>
    </citation>
    <scope>NUCLEOTIDE SEQUENCE [LARGE SCALE GENOMIC DNA]</scope>
    <source>
        <tissue evidence="5">Muscle</tissue>
    </source>
</reference>
<name>A0A5B7IHB3_PORTR</name>
<organism evidence="5 6">
    <name type="scientific">Portunus trituberculatus</name>
    <name type="common">Swimming crab</name>
    <name type="synonym">Neptunus trituberculatus</name>
    <dbReference type="NCBI Taxonomy" id="210409"/>
    <lineage>
        <taxon>Eukaryota</taxon>
        <taxon>Metazoa</taxon>
        <taxon>Ecdysozoa</taxon>
        <taxon>Arthropoda</taxon>
        <taxon>Crustacea</taxon>
        <taxon>Multicrustacea</taxon>
        <taxon>Malacostraca</taxon>
        <taxon>Eumalacostraca</taxon>
        <taxon>Eucarida</taxon>
        <taxon>Decapoda</taxon>
        <taxon>Pleocyemata</taxon>
        <taxon>Brachyura</taxon>
        <taxon>Eubrachyura</taxon>
        <taxon>Portunoidea</taxon>
        <taxon>Portunidae</taxon>
        <taxon>Portuninae</taxon>
        <taxon>Portunus</taxon>
    </lineage>
</organism>
<dbReference type="Proteomes" id="UP000324222">
    <property type="component" value="Unassembled WGS sequence"/>
</dbReference>
<dbReference type="GO" id="GO:0032426">
    <property type="term" value="C:stereocilium tip"/>
    <property type="evidence" value="ECO:0007669"/>
    <property type="project" value="TreeGrafter"/>
</dbReference>
<dbReference type="AlphaFoldDB" id="A0A5B7IHB3"/>